<feature type="transmembrane region" description="Helical" evidence="8">
    <location>
        <begin position="400"/>
        <end position="418"/>
    </location>
</feature>
<keyword evidence="5 8" id="KW-0812">Transmembrane</keyword>
<proteinExistence type="predicted"/>
<keyword evidence="7 8" id="KW-0472">Membrane</keyword>
<evidence type="ECO:0000256" key="6">
    <source>
        <dbReference type="ARBA" id="ARBA00022989"/>
    </source>
</evidence>
<dbReference type="InterPro" id="IPR050297">
    <property type="entry name" value="LipidA_mod_glycosyltrf_83"/>
</dbReference>
<dbReference type="PANTHER" id="PTHR33908:SF11">
    <property type="entry name" value="MEMBRANE PROTEIN"/>
    <property type="match status" value="1"/>
</dbReference>
<evidence type="ECO:0000256" key="5">
    <source>
        <dbReference type="ARBA" id="ARBA00022692"/>
    </source>
</evidence>
<evidence type="ECO:0000256" key="7">
    <source>
        <dbReference type="ARBA" id="ARBA00023136"/>
    </source>
</evidence>
<evidence type="ECO:0000313" key="10">
    <source>
        <dbReference type="EMBL" id="PIR97861.1"/>
    </source>
</evidence>
<dbReference type="GO" id="GO:0016763">
    <property type="term" value="F:pentosyltransferase activity"/>
    <property type="evidence" value="ECO:0007669"/>
    <property type="project" value="TreeGrafter"/>
</dbReference>
<feature type="transmembrane region" description="Helical" evidence="8">
    <location>
        <begin position="455"/>
        <end position="476"/>
    </location>
</feature>
<evidence type="ECO:0000256" key="3">
    <source>
        <dbReference type="ARBA" id="ARBA00022676"/>
    </source>
</evidence>
<dbReference type="AlphaFoldDB" id="A0A2H0VFK0"/>
<comment type="caution">
    <text evidence="10">The sequence shown here is derived from an EMBL/GenBank/DDBJ whole genome shotgun (WGS) entry which is preliminary data.</text>
</comment>
<reference evidence="11" key="1">
    <citation type="submission" date="2017-09" db="EMBL/GenBank/DDBJ databases">
        <title>Depth-based differentiation of microbial function through sediment-hosted aquifers and enrichment of novel symbionts in the deep terrestrial subsurface.</title>
        <authorList>
            <person name="Probst A.J."/>
            <person name="Ladd B."/>
            <person name="Jarett J.K."/>
            <person name="Geller-Mcgrath D.E."/>
            <person name="Sieber C.M.K."/>
            <person name="Emerson J.B."/>
            <person name="Anantharaman K."/>
            <person name="Thomas B.C."/>
            <person name="Malmstrom R."/>
            <person name="Stieglmeier M."/>
            <person name="Klingl A."/>
            <person name="Woyke T."/>
            <person name="Ryan C.M."/>
            <person name="Banfield J.F."/>
        </authorList>
    </citation>
    <scope>NUCLEOTIDE SEQUENCE [LARGE SCALE GENOMIC DNA]</scope>
</reference>
<feature type="transmembrane region" description="Helical" evidence="8">
    <location>
        <begin position="424"/>
        <end position="443"/>
    </location>
</feature>
<keyword evidence="4" id="KW-0808">Transferase</keyword>
<feature type="transmembrane region" description="Helical" evidence="8">
    <location>
        <begin position="106"/>
        <end position="128"/>
    </location>
</feature>
<evidence type="ECO:0000259" key="9">
    <source>
        <dbReference type="Pfam" id="PF13231"/>
    </source>
</evidence>
<dbReference type="Proteomes" id="UP000231466">
    <property type="component" value="Unassembled WGS sequence"/>
</dbReference>
<feature type="transmembrane region" description="Helical" evidence="8">
    <location>
        <begin position="187"/>
        <end position="220"/>
    </location>
</feature>
<name>A0A2H0VFK0_9BACT</name>
<evidence type="ECO:0000313" key="11">
    <source>
        <dbReference type="Proteomes" id="UP000231466"/>
    </source>
</evidence>
<dbReference type="EMBL" id="PFAH01000008">
    <property type="protein sequence ID" value="PIR97861.1"/>
    <property type="molecule type" value="Genomic_DNA"/>
</dbReference>
<feature type="domain" description="Glycosyltransferase RgtA/B/C/D-like" evidence="9">
    <location>
        <begin position="111"/>
        <end position="229"/>
    </location>
</feature>
<evidence type="ECO:0000256" key="1">
    <source>
        <dbReference type="ARBA" id="ARBA00004651"/>
    </source>
</evidence>
<keyword evidence="3" id="KW-0328">Glycosyltransferase</keyword>
<feature type="transmembrane region" description="Helical" evidence="8">
    <location>
        <begin position="157"/>
        <end position="175"/>
    </location>
</feature>
<feature type="transmembrane region" description="Helical" evidence="8">
    <location>
        <begin position="360"/>
        <end position="379"/>
    </location>
</feature>
<comment type="subcellular location">
    <subcellularLocation>
        <location evidence="1">Cell membrane</location>
        <topology evidence="1">Multi-pass membrane protein</topology>
    </subcellularLocation>
</comment>
<evidence type="ECO:0000256" key="4">
    <source>
        <dbReference type="ARBA" id="ARBA00022679"/>
    </source>
</evidence>
<keyword evidence="2" id="KW-1003">Cell membrane</keyword>
<evidence type="ECO:0000256" key="8">
    <source>
        <dbReference type="SAM" id="Phobius"/>
    </source>
</evidence>
<dbReference type="Pfam" id="PF13231">
    <property type="entry name" value="PMT_2"/>
    <property type="match status" value="1"/>
</dbReference>
<organism evidence="10 11">
    <name type="scientific">Candidatus Colwellbacteria bacterium CG10_big_fil_rev_8_21_14_0_10_42_22</name>
    <dbReference type="NCBI Taxonomy" id="1974540"/>
    <lineage>
        <taxon>Bacteria</taxon>
        <taxon>Candidatus Colwelliibacteriota</taxon>
    </lineage>
</organism>
<feature type="transmembrane region" description="Helical" evidence="8">
    <location>
        <begin position="241"/>
        <end position="263"/>
    </location>
</feature>
<gene>
    <name evidence="10" type="ORF">COT89_02205</name>
</gene>
<accession>A0A2H0VFK0</accession>
<sequence>MTFLNRVVLVFILILSLLLMVGSSAQESATMDELAHIPAGYGYVKYLDYRLNPEHPPLVKMLAGLPLLTLNPNFPIENEYWQSQVNGQWDIGRAFLYESGNDADQIIQLSRIGPMLLMLLLVLVVYLWSRELMGDWWALLPTLATALSPNFLAHGHYVTTDVGATLGIILSLYLFSKYLATPTKKNLIWAGVGFGIAQLMKFSAALLVAHFILVGLIIAFSRISKSGGHIGKQIFNVGTKYMGRVIVIFVIGAILIYPFYWIATLNYPPEKQLADTSHILEGFPAPPTPEGEICSPLRCLADITIWSADKPVIRPYAQYMLGLLMVMQRSAGGNTAYFFGTVDNKGSSLYFPAVYLLKESLSLLILIFLALIFSIYNTFKALIKRTPKLKEYLNTNLSEFVAISFVAIYIAYSIQSSLNIGFRHLMPIIPLIYMLSVGALKKYVHTDFYKKQLKIAFVIFMFVWFGASSIAAYPHYLPYFNELVGTDNGWQYVTDSNYDWGQDLKRLPAFVNEMNIDRIAIDYFGAGSPQYYLGEERVVNWYSAKGNPGESNIEWLALSVGFLQTSIGEKAPGFWMNPEDEYEWLKRPTQPDYVIGKSIFVYNLKSR</sequence>
<dbReference type="GO" id="GO:0005886">
    <property type="term" value="C:plasma membrane"/>
    <property type="evidence" value="ECO:0007669"/>
    <property type="project" value="UniProtKB-SubCell"/>
</dbReference>
<protein>
    <recommendedName>
        <fullName evidence="9">Glycosyltransferase RgtA/B/C/D-like domain-containing protein</fullName>
    </recommendedName>
</protein>
<dbReference type="GO" id="GO:0009103">
    <property type="term" value="P:lipopolysaccharide biosynthetic process"/>
    <property type="evidence" value="ECO:0007669"/>
    <property type="project" value="UniProtKB-ARBA"/>
</dbReference>
<keyword evidence="6 8" id="KW-1133">Transmembrane helix</keyword>
<evidence type="ECO:0000256" key="2">
    <source>
        <dbReference type="ARBA" id="ARBA00022475"/>
    </source>
</evidence>
<dbReference type="InterPro" id="IPR038731">
    <property type="entry name" value="RgtA/B/C-like"/>
</dbReference>
<dbReference type="PANTHER" id="PTHR33908">
    <property type="entry name" value="MANNOSYLTRANSFERASE YKCB-RELATED"/>
    <property type="match status" value="1"/>
</dbReference>